<accession>A0ABT7YP55</accession>
<dbReference type="GO" id="GO:0016757">
    <property type="term" value="F:glycosyltransferase activity"/>
    <property type="evidence" value="ECO:0007669"/>
    <property type="project" value="UniProtKB-KW"/>
</dbReference>
<dbReference type="SUPFAM" id="SSF53448">
    <property type="entry name" value="Nucleotide-diphospho-sugar transferases"/>
    <property type="match status" value="1"/>
</dbReference>
<dbReference type="RefSeq" id="WP_289957362.1">
    <property type="nucleotide sequence ID" value="NZ_JAUEMJ010000003.1"/>
</dbReference>
<feature type="domain" description="Glycosyltransferase 2-like" evidence="1">
    <location>
        <begin position="6"/>
        <end position="126"/>
    </location>
</feature>
<comment type="caution">
    <text evidence="3">The sequence shown here is derived from an EMBL/GenBank/DDBJ whole genome shotgun (WGS) entry which is preliminary data.</text>
</comment>
<dbReference type="Gene3D" id="3.90.550.10">
    <property type="entry name" value="Spore Coat Polysaccharide Biosynthesis Protein SpsA, Chain A"/>
    <property type="match status" value="1"/>
</dbReference>
<keyword evidence="3" id="KW-0328">Glycosyltransferase</keyword>
<name>A0ABT7YP55_9ACTN</name>
<dbReference type="PANTHER" id="PTHR22916">
    <property type="entry name" value="GLYCOSYLTRANSFERASE"/>
    <property type="match status" value="1"/>
</dbReference>
<reference evidence="3" key="1">
    <citation type="submission" date="2023-06" db="EMBL/GenBank/DDBJ databases">
        <title>Gycomyces niveus sp.nov., a novel actinomycete isolated from soil in Shouguang.</title>
        <authorList>
            <person name="Yang X."/>
            <person name="Zhao J."/>
        </authorList>
    </citation>
    <scope>NUCLEOTIDE SEQUENCE</scope>
    <source>
        <strain evidence="3">NEAU C2</strain>
    </source>
</reference>
<sequence length="516" mass="57367">MTVKVSVVVPVYNTGENLRENVDALLRQSLPSAEFEAIFVDDGSTDDTGALLDGLAARHDHIRVIHQENSGWPGKPRNTGIDAARGEFIMFVDDDDYLGDEALERMYDYGVANGADVVIGKMAGRGRAVPKELFRVNRPKCDVDNAPLMDSLTCHKMVRRSLLVDNGIRFPEGRHRLEDHLFVTEVYLRASSVAVLSDYICYNHVRREGAGNISQQHIDPDDYFGKLAKSLDVVDRYTEPGRLRNKLYRRWLRVEMIEPLRKRRYLNLPDDLRGAYLEAIRRCSARFGPGVAAGLKPIQQVVAGLIRVGDQRDLEALAQWEANMRATATLDALEWTDGRLAVEYSAEFAVKSTPMAFTPGAKGPRPVLPIAPATDEALLANGADLEVRLKDVKADLVLRDPESGADFFQEYEPSPEEIPTGEDRCRIRARGRAVLDPAAAVGGTALAEGRWELIVRLSMGGWTMDARPATDDAEKIATLAGLGVAVQRPKAANRKRPLHRRVLGRAKRTLKRMLDR</sequence>
<dbReference type="InterPro" id="IPR054028">
    <property type="entry name" value="TarS/TarP_linker"/>
</dbReference>
<feature type="domain" description="TarS/TarP linker" evidence="2">
    <location>
        <begin position="220"/>
        <end position="318"/>
    </location>
</feature>
<evidence type="ECO:0000259" key="2">
    <source>
        <dbReference type="Pfam" id="PF22181"/>
    </source>
</evidence>
<protein>
    <submittedName>
        <fullName evidence="3">Glycosyltransferase family 2 protein</fullName>
        <ecNumber evidence="3">2.4.-.-</ecNumber>
    </submittedName>
</protein>
<dbReference type="Pfam" id="PF00535">
    <property type="entry name" value="Glycos_transf_2"/>
    <property type="match status" value="1"/>
</dbReference>
<dbReference type="EMBL" id="JAUEMJ010000003">
    <property type="protein sequence ID" value="MDN3240430.1"/>
    <property type="molecule type" value="Genomic_DNA"/>
</dbReference>
<dbReference type="Proteomes" id="UP001171902">
    <property type="component" value="Unassembled WGS sequence"/>
</dbReference>
<proteinExistence type="predicted"/>
<organism evidence="3 4">
    <name type="scientific">Glycomyces tritici</name>
    <dbReference type="NCBI Taxonomy" id="2665176"/>
    <lineage>
        <taxon>Bacteria</taxon>
        <taxon>Bacillati</taxon>
        <taxon>Actinomycetota</taxon>
        <taxon>Actinomycetes</taxon>
        <taxon>Glycomycetales</taxon>
        <taxon>Glycomycetaceae</taxon>
        <taxon>Glycomyces</taxon>
    </lineage>
</organism>
<gene>
    <name evidence="3" type="ORF">QWI33_11895</name>
</gene>
<dbReference type="EC" id="2.4.-.-" evidence="3"/>
<dbReference type="PANTHER" id="PTHR22916:SF3">
    <property type="entry name" value="UDP-GLCNAC:BETAGAL BETA-1,3-N-ACETYLGLUCOSAMINYLTRANSFERASE-LIKE PROTEIN 1"/>
    <property type="match status" value="1"/>
</dbReference>
<dbReference type="CDD" id="cd00761">
    <property type="entry name" value="Glyco_tranf_GTA_type"/>
    <property type="match status" value="1"/>
</dbReference>
<evidence type="ECO:0000313" key="4">
    <source>
        <dbReference type="Proteomes" id="UP001171902"/>
    </source>
</evidence>
<dbReference type="Pfam" id="PF22181">
    <property type="entry name" value="TarS_linker"/>
    <property type="match status" value="1"/>
</dbReference>
<keyword evidence="3" id="KW-0808">Transferase</keyword>
<keyword evidence="4" id="KW-1185">Reference proteome</keyword>
<dbReference type="InterPro" id="IPR029044">
    <property type="entry name" value="Nucleotide-diphossugar_trans"/>
</dbReference>
<evidence type="ECO:0000313" key="3">
    <source>
        <dbReference type="EMBL" id="MDN3240430.1"/>
    </source>
</evidence>
<evidence type="ECO:0000259" key="1">
    <source>
        <dbReference type="Pfam" id="PF00535"/>
    </source>
</evidence>
<dbReference type="InterPro" id="IPR001173">
    <property type="entry name" value="Glyco_trans_2-like"/>
</dbReference>